<keyword evidence="1" id="KW-0812">Transmembrane</keyword>
<accession>A0A6A4PBI1</accession>
<comment type="caution">
    <text evidence="2">The sequence shown here is derived from an EMBL/GenBank/DDBJ whole genome shotgun (WGS) entry which is preliminary data.</text>
</comment>
<reference evidence="3" key="1">
    <citation type="journal article" date="2020" name="Nat. Commun.">
        <title>Genome sequence of the cluster root forming white lupin.</title>
        <authorList>
            <person name="Hufnagel B."/>
            <person name="Marques A."/>
            <person name="Soriano A."/>
            <person name="Marques L."/>
            <person name="Divol F."/>
            <person name="Doumas P."/>
            <person name="Sallet E."/>
            <person name="Mancinotti D."/>
            <person name="Carrere S."/>
            <person name="Marande W."/>
            <person name="Arribat S."/>
            <person name="Keller J."/>
            <person name="Huneau C."/>
            <person name="Blein T."/>
            <person name="Aime D."/>
            <person name="Laguerre M."/>
            <person name="Taylor J."/>
            <person name="Schubert V."/>
            <person name="Nelson M."/>
            <person name="Geu-Flores F."/>
            <person name="Crespi M."/>
            <person name="Gallardo-Guerrero K."/>
            <person name="Delaux P.-M."/>
            <person name="Salse J."/>
            <person name="Berges H."/>
            <person name="Guyot R."/>
            <person name="Gouzy J."/>
            <person name="Peret B."/>
        </authorList>
    </citation>
    <scope>NUCLEOTIDE SEQUENCE [LARGE SCALE GENOMIC DNA]</scope>
    <source>
        <strain evidence="3">cv. Amiga</strain>
    </source>
</reference>
<name>A0A6A4PBI1_LUPAL</name>
<evidence type="ECO:0000256" key="1">
    <source>
        <dbReference type="SAM" id="Phobius"/>
    </source>
</evidence>
<evidence type="ECO:0000313" key="3">
    <source>
        <dbReference type="Proteomes" id="UP000447434"/>
    </source>
</evidence>
<keyword evidence="1" id="KW-0472">Membrane</keyword>
<gene>
    <name evidence="2" type="ORF">Lalb_Chr14g0364661</name>
</gene>
<evidence type="ECO:0000313" key="2">
    <source>
        <dbReference type="EMBL" id="KAE9599652.1"/>
    </source>
</evidence>
<keyword evidence="1" id="KW-1133">Transmembrane helix</keyword>
<keyword evidence="3" id="KW-1185">Reference proteome</keyword>
<feature type="transmembrane region" description="Helical" evidence="1">
    <location>
        <begin position="6"/>
        <end position="24"/>
    </location>
</feature>
<protein>
    <submittedName>
        <fullName evidence="2">Uncharacterized protein</fullName>
    </submittedName>
</protein>
<dbReference type="AlphaFoldDB" id="A0A6A4PBI1"/>
<dbReference type="Proteomes" id="UP000447434">
    <property type="component" value="Chromosome 14"/>
</dbReference>
<organism evidence="2 3">
    <name type="scientific">Lupinus albus</name>
    <name type="common">White lupine</name>
    <name type="synonym">Lupinus termis</name>
    <dbReference type="NCBI Taxonomy" id="3870"/>
    <lineage>
        <taxon>Eukaryota</taxon>
        <taxon>Viridiplantae</taxon>
        <taxon>Streptophyta</taxon>
        <taxon>Embryophyta</taxon>
        <taxon>Tracheophyta</taxon>
        <taxon>Spermatophyta</taxon>
        <taxon>Magnoliopsida</taxon>
        <taxon>eudicotyledons</taxon>
        <taxon>Gunneridae</taxon>
        <taxon>Pentapetalae</taxon>
        <taxon>rosids</taxon>
        <taxon>fabids</taxon>
        <taxon>Fabales</taxon>
        <taxon>Fabaceae</taxon>
        <taxon>Papilionoideae</taxon>
        <taxon>50 kb inversion clade</taxon>
        <taxon>genistoids sensu lato</taxon>
        <taxon>core genistoids</taxon>
        <taxon>Genisteae</taxon>
        <taxon>Lupinus</taxon>
    </lineage>
</organism>
<dbReference type="EMBL" id="WOCE01000014">
    <property type="protein sequence ID" value="KAE9599652.1"/>
    <property type="molecule type" value="Genomic_DNA"/>
</dbReference>
<proteinExistence type="predicted"/>
<sequence length="55" mass="6537">MVSEQQCIYSSYISLLIFFFFSNVSNGRGRVLRRSSAINIDFYSRTYSDFFTRFV</sequence>